<dbReference type="OrthoDB" id="4332523at2"/>
<evidence type="ECO:0000313" key="3">
    <source>
        <dbReference type="EMBL" id="MPY37683.1"/>
    </source>
</evidence>
<sequence>MRAIRVASAALLGVTALALVAPAVVASDGDSGHDVTPFGFGVLPRTIAPGGQLTLQIDRDGSGCRGTATVASGAFDTVRIPAGRPSAVTTVDRAARAGAVHRVTFTCDGISGSTDLTIAEGGPDDTGLPPVPGQQVPRAVQAGEGGSSAGFDLKEIALGAALIVGSVGTAYRLGRRREGEDGG</sequence>
<dbReference type="Proteomes" id="UP000325849">
    <property type="component" value="Unassembled WGS sequence"/>
</dbReference>
<evidence type="ECO:0000256" key="1">
    <source>
        <dbReference type="SAM" id="MobiDB-lite"/>
    </source>
</evidence>
<reference evidence="3 4" key="1">
    <citation type="submission" date="2019-07" db="EMBL/GenBank/DDBJ databases">
        <title>New species of Amycolatopsis and Streptomyces.</title>
        <authorList>
            <person name="Duangmal K."/>
            <person name="Teo W.F.A."/>
            <person name="Lipun K."/>
        </authorList>
    </citation>
    <scope>NUCLEOTIDE SEQUENCE [LARGE SCALE GENOMIC DNA]</scope>
    <source>
        <strain evidence="3 4">NBRC 109810</strain>
    </source>
</reference>
<dbReference type="AlphaFoldDB" id="A0A5N8VQW6"/>
<feature type="signal peptide" evidence="2">
    <location>
        <begin position="1"/>
        <end position="26"/>
    </location>
</feature>
<gene>
    <name evidence="3" type="ORF">FNH09_42695</name>
</gene>
<feature type="chain" id="PRO_5024995698" description="Lipoprotein" evidence="2">
    <location>
        <begin position="27"/>
        <end position="183"/>
    </location>
</feature>
<dbReference type="EMBL" id="VJZD01000346">
    <property type="protein sequence ID" value="MPY37683.1"/>
    <property type="molecule type" value="Genomic_DNA"/>
</dbReference>
<dbReference type="RefSeq" id="WP_152895248.1">
    <property type="nucleotide sequence ID" value="NZ_JBHJTU010000013.1"/>
</dbReference>
<keyword evidence="2" id="KW-0732">Signal</keyword>
<evidence type="ECO:0000313" key="4">
    <source>
        <dbReference type="Proteomes" id="UP000325849"/>
    </source>
</evidence>
<organism evidence="3 4">
    <name type="scientific">Streptomyces adustus</name>
    <dbReference type="NCBI Taxonomy" id="1609272"/>
    <lineage>
        <taxon>Bacteria</taxon>
        <taxon>Bacillati</taxon>
        <taxon>Actinomycetota</taxon>
        <taxon>Actinomycetes</taxon>
        <taxon>Kitasatosporales</taxon>
        <taxon>Streptomycetaceae</taxon>
        <taxon>Streptomyces</taxon>
    </lineage>
</organism>
<comment type="caution">
    <text evidence="3">The sequence shown here is derived from an EMBL/GenBank/DDBJ whole genome shotgun (WGS) entry which is preliminary data.</text>
</comment>
<evidence type="ECO:0000256" key="2">
    <source>
        <dbReference type="SAM" id="SignalP"/>
    </source>
</evidence>
<evidence type="ECO:0008006" key="5">
    <source>
        <dbReference type="Google" id="ProtNLM"/>
    </source>
</evidence>
<feature type="region of interest" description="Disordered" evidence="1">
    <location>
        <begin position="120"/>
        <end position="143"/>
    </location>
</feature>
<name>A0A5N8VQW6_9ACTN</name>
<proteinExistence type="predicted"/>
<accession>A0A5N8VQW6</accession>
<keyword evidence="4" id="KW-1185">Reference proteome</keyword>
<protein>
    <recommendedName>
        <fullName evidence="5">Lipoprotein</fullName>
    </recommendedName>
</protein>